<sequence length="1734" mass="192784">MYAVALLAEATAPGLPGRTVKKVSVQQGPLGHPLDDLIVEAQGTDELRVLLSLQVKRKLTISKAKSNTDFRETIHRAYRTVTGAAFRLGIDKVGAIADEIVDANKRNFETLCEWARATADTESFVTKVMTEGVAGDKKKFFLIVRDLIEELQIAQDLNQSCHRLLSHFVLMRFEMLHEGSTTEATAVANLANYLSPSDHHRADDLWRRLLALVRVSEGVAASLDRKTLVARLNGSFRLTAAPSLQAALSRIAEESKLAAAEINNTIAGVSISRERFVRMSHAALKSSSFVQIGGLPGAGKSVVLRCLVEEALKIGPALFLKADRLSGASWAQYASTTGIGNGALEDILVEVAASGTATLYVDGIDRVELGSRGIILDILHTIIDSPLLAAWNVVVSVRDTGMEPIRTWLPRSLFDHGVQLIDVNGFDDDEARMLATAKPALRTMLFSDNQVKQIVRRPFFAGVLMQRNAADGGEPGSEVELATAWWAKGGYGAEAALAGQRRSALVELAHAGANQFGRRIPSLGIDPEALAELEADGIIRQVRTGQTVGFVHDIYFEWAFLQYLISKGERWLEVIRDVGEPPVLGRVVELLSQSELQYGEDWKTFLLQLEATTGIRSQWLRSWMVGPFGLPAFSAHETTCKDVLLDNEGKRLSKLVVWYQAEKTKANPTPLNAELFPNLDLSQRLMFADALAFPSDFDAWRRFCLWLLKNINDIPASIRSDVISVFEVWQNALADFPNTVSEAIVSLAECWLREIEERRRSRYRQEANGPWSSLSHGEVDELESRLRTLLLRSSKSYPQIVSSYLSQWETKDEIPNNVSSAIFLFAPTLSQICPVQLVSFTLKAMLNPLPDEVVRRSRQSRHGLGFGLDGLDGQKLSINDRKFFPAAPTREPFHSLFKNAPDAAKQLVRRLANHAIEAWRQLHRFRHTKQSTPIPLSLDFPWGMQAFWGNESQYAWTWSSSGSPAVASGLMALEVWVFDQLKAGRAPDEIMREVLEGHESVAAVSIAVAVALDTQHCSSTSAPLLASQRLWMWDIKRNVSAWGLGTNLMGFQSQDETHYNAVKAMNERKCLKYELRSLATVCVLRGGEIGKRLSEAITAFPTALPFDYEEDREDEATVARLLRPAEIWAEIGKLENYSVVPSEDGSQLLIKHDNPKASGPDIDAINRDQAERSEHWSLLLWADKYFEKKQLETMSVAEAITRARQLDHASLFDTAQDHVSSEFQQQGAVAAVAAVALAYGSINDSEREWAVSVCARSCNTPETANGFYRGSRLLHHPVLYTARALGALLLDPALRTEAQERLIWLAAHPYQQIGIEAIGAMMNVGKPCPEIAWLALQLASSLSMIQRHSYGGESEAAARDEQEQLTAAVRLIIQDMKQPPQPPKAPAAMPAAWVRLSKPKVRYEKRPQRIGGQSQSTVLEWELPSVEPDTDWLGKVLAQIPVAVFIATEIRSDFLSWCDSLVLWTVERLHPTWVSEAESHEFEKRASDLYEWRRILFGFLARVALHLEPEEGYRRFVAPAAATDDETFSSLMVEFVSHLTCNLMDEPTIPPPTLPLLELIVTRMLDCSDWKRATWNDGKLYNSDLSQMIRSIFFIEIERASGAKRFANGDWSDIGKVLKLTDPVLLRYGALPHVASAFLTSCERGLSAYPVEHFVKHLASVLDHSEGMPPGWRGTTLPARLAGLIQRISERAQPIPLRVAQALLRGLDRLVDLGDRRAAAVQISEIFKDVRTGI</sequence>
<dbReference type="RefSeq" id="WP_186598769.1">
    <property type="nucleotide sequence ID" value="NZ_JABWRS010000009.1"/>
</dbReference>
<dbReference type="InterPro" id="IPR027417">
    <property type="entry name" value="P-loop_NTPase"/>
</dbReference>
<dbReference type="Proteomes" id="UP000628086">
    <property type="component" value="Unassembled WGS sequence"/>
</dbReference>
<proteinExistence type="predicted"/>
<protein>
    <recommendedName>
        <fullName evidence="3">ATP-binding protein</fullName>
    </recommendedName>
</protein>
<evidence type="ECO:0008006" key="3">
    <source>
        <dbReference type="Google" id="ProtNLM"/>
    </source>
</evidence>
<gene>
    <name evidence="1" type="ORF">HU747_13855</name>
</gene>
<dbReference type="EMBL" id="JABWRS010000009">
    <property type="protein sequence ID" value="MBC3476678.1"/>
    <property type="molecule type" value="Genomic_DNA"/>
</dbReference>
<reference evidence="1 2" key="1">
    <citation type="journal article" date="2020" name="Microorganisms">
        <title>Reliable Identification of Environmental Pseudomonas Isolates Using the rpoD Gene.</title>
        <authorList>
            <consortium name="The Broad Institute Genome Sequencing Platform"/>
            <person name="Girard L."/>
            <person name="Lood C."/>
            <person name="Rokni-Zadeh H."/>
            <person name="van Noort V."/>
            <person name="Lavigne R."/>
            <person name="De Mot R."/>
        </authorList>
    </citation>
    <scope>NUCLEOTIDE SEQUENCE [LARGE SCALE GENOMIC DNA]</scope>
    <source>
        <strain evidence="1 2">RW7P2</strain>
    </source>
</reference>
<name>A0ABR6V979_9PSED</name>
<evidence type="ECO:0000313" key="2">
    <source>
        <dbReference type="Proteomes" id="UP000628086"/>
    </source>
</evidence>
<keyword evidence="2" id="KW-1185">Reference proteome</keyword>
<dbReference type="SUPFAM" id="SSF52540">
    <property type="entry name" value="P-loop containing nucleoside triphosphate hydrolases"/>
    <property type="match status" value="1"/>
</dbReference>
<evidence type="ECO:0000313" key="1">
    <source>
        <dbReference type="EMBL" id="MBC3476678.1"/>
    </source>
</evidence>
<accession>A0ABR6V979</accession>
<organism evidence="1 2">
    <name type="scientific">Pseudomonas taiwanensis</name>
    <dbReference type="NCBI Taxonomy" id="470150"/>
    <lineage>
        <taxon>Bacteria</taxon>
        <taxon>Pseudomonadati</taxon>
        <taxon>Pseudomonadota</taxon>
        <taxon>Gammaproteobacteria</taxon>
        <taxon>Pseudomonadales</taxon>
        <taxon>Pseudomonadaceae</taxon>
        <taxon>Pseudomonas</taxon>
    </lineage>
</organism>
<comment type="caution">
    <text evidence="1">The sequence shown here is derived from an EMBL/GenBank/DDBJ whole genome shotgun (WGS) entry which is preliminary data.</text>
</comment>